<comment type="similarity">
    <text evidence="2 14">Belongs to the UppP family.</text>
</comment>
<evidence type="ECO:0000256" key="8">
    <source>
        <dbReference type="ARBA" id="ARBA00022989"/>
    </source>
</evidence>
<accession>A0A9D9GYD6</accession>
<keyword evidence="6 14" id="KW-0812">Transmembrane</keyword>
<keyword evidence="14" id="KW-0133">Cell shape</keyword>
<dbReference type="GO" id="GO:0009252">
    <property type="term" value="P:peptidoglycan biosynthetic process"/>
    <property type="evidence" value="ECO:0007669"/>
    <property type="project" value="UniProtKB-KW"/>
</dbReference>
<dbReference type="GO" id="GO:0005886">
    <property type="term" value="C:plasma membrane"/>
    <property type="evidence" value="ECO:0007669"/>
    <property type="project" value="UniProtKB-SubCell"/>
</dbReference>
<dbReference type="GO" id="GO:0008360">
    <property type="term" value="P:regulation of cell shape"/>
    <property type="evidence" value="ECO:0007669"/>
    <property type="project" value="UniProtKB-KW"/>
</dbReference>
<evidence type="ECO:0000256" key="9">
    <source>
        <dbReference type="ARBA" id="ARBA00023136"/>
    </source>
</evidence>
<dbReference type="InterPro" id="IPR003824">
    <property type="entry name" value="UppP"/>
</dbReference>
<keyword evidence="5 14" id="KW-1003">Cell membrane</keyword>
<evidence type="ECO:0000256" key="5">
    <source>
        <dbReference type="ARBA" id="ARBA00022475"/>
    </source>
</evidence>
<dbReference type="EC" id="3.6.1.27" evidence="3 14"/>
<comment type="caution">
    <text evidence="15">The sequence shown here is derived from an EMBL/GenBank/DDBJ whole genome shotgun (WGS) entry which is preliminary data.</text>
</comment>
<comment type="miscellaneous">
    <text evidence="14">Bacitracin is thought to be involved in the inhibition of peptidoglycan synthesis by sequestering undecaprenyl diphosphate, thereby reducing the pool of lipid carrier available.</text>
</comment>
<dbReference type="HAMAP" id="MF_01006">
    <property type="entry name" value="Undec_diphosphatase"/>
    <property type="match status" value="1"/>
</dbReference>
<dbReference type="Pfam" id="PF02673">
    <property type="entry name" value="BacA"/>
    <property type="match status" value="1"/>
</dbReference>
<evidence type="ECO:0000256" key="14">
    <source>
        <dbReference type="HAMAP-Rule" id="MF_01006"/>
    </source>
</evidence>
<evidence type="ECO:0000313" key="15">
    <source>
        <dbReference type="EMBL" id="MBO8429621.1"/>
    </source>
</evidence>
<feature type="transmembrane region" description="Helical" evidence="14">
    <location>
        <begin position="188"/>
        <end position="209"/>
    </location>
</feature>
<evidence type="ECO:0000313" key="16">
    <source>
        <dbReference type="Proteomes" id="UP000823635"/>
    </source>
</evidence>
<keyword evidence="14" id="KW-0573">Peptidoglycan synthesis</keyword>
<evidence type="ECO:0000256" key="1">
    <source>
        <dbReference type="ARBA" id="ARBA00004651"/>
    </source>
</evidence>
<dbReference type="Proteomes" id="UP000823635">
    <property type="component" value="Unassembled WGS sequence"/>
</dbReference>
<dbReference type="GO" id="GO:0050380">
    <property type="term" value="F:undecaprenyl-diphosphatase activity"/>
    <property type="evidence" value="ECO:0007669"/>
    <property type="project" value="UniProtKB-UniRule"/>
</dbReference>
<feature type="transmembrane region" description="Helical" evidence="14">
    <location>
        <begin position="81"/>
        <end position="99"/>
    </location>
</feature>
<keyword evidence="7 14" id="KW-0378">Hydrolase</keyword>
<comment type="function">
    <text evidence="14">Catalyzes the dephosphorylation of undecaprenyl diphosphate (UPP). Confers resistance to bacitracin.</text>
</comment>
<dbReference type="PANTHER" id="PTHR30622:SF2">
    <property type="entry name" value="UNDECAPRENYL-DIPHOSPHATASE"/>
    <property type="match status" value="1"/>
</dbReference>
<keyword evidence="9 14" id="KW-0472">Membrane</keyword>
<evidence type="ECO:0000256" key="6">
    <source>
        <dbReference type="ARBA" id="ARBA00022692"/>
    </source>
</evidence>
<keyword evidence="14" id="KW-0961">Cell wall biogenesis/degradation</keyword>
<dbReference type="GO" id="GO:0046677">
    <property type="term" value="P:response to antibiotic"/>
    <property type="evidence" value="ECO:0007669"/>
    <property type="project" value="UniProtKB-UniRule"/>
</dbReference>
<comment type="catalytic activity">
    <reaction evidence="13 14">
        <text>di-trans,octa-cis-undecaprenyl diphosphate + H2O = di-trans,octa-cis-undecaprenyl phosphate + phosphate + H(+)</text>
        <dbReference type="Rhea" id="RHEA:28094"/>
        <dbReference type="ChEBI" id="CHEBI:15377"/>
        <dbReference type="ChEBI" id="CHEBI:15378"/>
        <dbReference type="ChEBI" id="CHEBI:43474"/>
        <dbReference type="ChEBI" id="CHEBI:58405"/>
        <dbReference type="ChEBI" id="CHEBI:60392"/>
        <dbReference type="EC" id="3.6.1.27"/>
    </reaction>
</comment>
<gene>
    <name evidence="14" type="primary">uppP</name>
    <name evidence="15" type="ORF">IAC68_06805</name>
</gene>
<evidence type="ECO:0000256" key="2">
    <source>
        <dbReference type="ARBA" id="ARBA00010621"/>
    </source>
</evidence>
<name>A0A9D9GYD6_9BACT</name>
<dbReference type="EMBL" id="JADINB010000143">
    <property type="protein sequence ID" value="MBO8429621.1"/>
    <property type="molecule type" value="Genomic_DNA"/>
</dbReference>
<evidence type="ECO:0000256" key="3">
    <source>
        <dbReference type="ARBA" id="ARBA00012374"/>
    </source>
</evidence>
<sequence>MSVWEAILLGLVQGLTEFLPVSSSGHLTIFKELFSIETGNLSFEIVVHAATVLSTIVAFRKEIARLLAGLFTLKMNPEKDYIFKICVSMIPVVIVGLFFKEQVDRIFGSGILIVGFMLLLTAILLTISETITKIREQKKRGAAEGRPVGYKEAFIIGVAQAFAVMPGLSRSGSTISTGLMLGVSKNEIAKFSFLMVLVPILGETFLSMVEGDFSMAESGIGTLSLLSGAVAAFLSGLFACTLMINLVKRARLHYFAVYCAIVGTICIAESLWG</sequence>
<evidence type="ECO:0000256" key="13">
    <source>
        <dbReference type="ARBA" id="ARBA00047594"/>
    </source>
</evidence>
<dbReference type="PANTHER" id="PTHR30622">
    <property type="entry name" value="UNDECAPRENYL-DIPHOSPHATASE"/>
    <property type="match status" value="1"/>
</dbReference>
<evidence type="ECO:0000256" key="10">
    <source>
        <dbReference type="ARBA" id="ARBA00023251"/>
    </source>
</evidence>
<feature type="transmembrane region" description="Helical" evidence="14">
    <location>
        <begin position="252"/>
        <end position="272"/>
    </location>
</feature>
<keyword evidence="10 14" id="KW-0046">Antibiotic resistance</keyword>
<evidence type="ECO:0000256" key="11">
    <source>
        <dbReference type="ARBA" id="ARBA00032707"/>
    </source>
</evidence>
<reference evidence="15" key="1">
    <citation type="submission" date="2020-10" db="EMBL/GenBank/DDBJ databases">
        <authorList>
            <person name="Gilroy R."/>
        </authorList>
    </citation>
    <scope>NUCLEOTIDE SEQUENCE</scope>
    <source>
        <strain evidence="15">15467</strain>
    </source>
</reference>
<dbReference type="GO" id="GO:0071555">
    <property type="term" value="P:cell wall organization"/>
    <property type="evidence" value="ECO:0007669"/>
    <property type="project" value="UniProtKB-KW"/>
</dbReference>
<organism evidence="15 16">
    <name type="scientific">Candidatus Egerieousia excrementavium</name>
    <dbReference type="NCBI Taxonomy" id="2840778"/>
    <lineage>
        <taxon>Bacteria</taxon>
        <taxon>Pseudomonadati</taxon>
        <taxon>Bacteroidota</taxon>
        <taxon>Bacteroidia</taxon>
        <taxon>Bacteroidales</taxon>
        <taxon>Candidatus Egerieousia</taxon>
    </lineage>
</organism>
<evidence type="ECO:0000256" key="12">
    <source>
        <dbReference type="ARBA" id="ARBA00032932"/>
    </source>
</evidence>
<evidence type="ECO:0000256" key="7">
    <source>
        <dbReference type="ARBA" id="ARBA00022801"/>
    </source>
</evidence>
<comment type="subcellular location">
    <subcellularLocation>
        <location evidence="1 14">Cell membrane</location>
        <topology evidence="1 14">Multi-pass membrane protein</topology>
    </subcellularLocation>
</comment>
<keyword evidence="8 14" id="KW-1133">Transmembrane helix</keyword>
<reference evidence="15" key="2">
    <citation type="journal article" date="2021" name="PeerJ">
        <title>Extensive microbial diversity within the chicken gut microbiome revealed by metagenomics and culture.</title>
        <authorList>
            <person name="Gilroy R."/>
            <person name="Ravi A."/>
            <person name="Getino M."/>
            <person name="Pursley I."/>
            <person name="Horton D.L."/>
            <person name="Alikhan N.F."/>
            <person name="Baker D."/>
            <person name="Gharbi K."/>
            <person name="Hall N."/>
            <person name="Watson M."/>
            <person name="Adriaenssens E.M."/>
            <person name="Foster-Nyarko E."/>
            <person name="Jarju S."/>
            <person name="Secka A."/>
            <person name="Antonio M."/>
            <person name="Oren A."/>
            <person name="Chaudhuri R.R."/>
            <person name="La Ragione R."/>
            <person name="Hildebrand F."/>
            <person name="Pallen M.J."/>
        </authorList>
    </citation>
    <scope>NUCLEOTIDE SEQUENCE</scope>
    <source>
        <strain evidence="15">15467</strain>
    </source>
</reference>
<proteinExistence type="inferred from homology"/>
<evidence type="ECO:0000256" key="4">
    <source>
        <dbReference type="ARBA" id="ARBA00021581"/>
    </source>
</evidence>
<feature type="transmembrane region" description="Helical" evidence="14">
    <location>
        <begin position="105"/>
        <end position="127"/>
    </location>
</feature>
<feature type="transmembrane region" description="Helical" evidence="14">
    <location>
        <begin position="221"/>
        <end position="246"/>
    </location>
</feature>
<dbReference type="AlphaFoldDB" id="A0A9D9GYD6"/>
<protein>
    <recommendedName>
        <fullName evidence="4 14">Undecaprenyl-diphosphatase</fullName>
        <ecNumber evidence="3 14">3.6.1.27</ecNumber>
    </recommendedName>
    <alternativeName>
        <fullName evidence="12 14">Bacitracin resistance protein</fullName>
    </alternativeName>
    <alternativeName>
        <fullName evidence="11 14">Undecaprenyl pyrophosphate phosphatase</fullName>
    </alternativeName>
</protein>